<evidence type="ECO:0000256" key="1">
    <source>
        <dbReference type="SAM" id="MobiDB-lite"/>
    </source>
</evidence>
<dbReference type="EMBL" id="BPRE01000003">
    <property type="protein sequence ID" value="GJE74776.1"/>
    <property type="molecule type" value="Genomic_DNA"/>
</dbReference>
<reference evidence="4" key="1">
    <citation type="journal article" date="2021" name="Front. Microbiol.">
        <title>Comprehensive Comparative Genomics and Phenotyping of Methylobacterium Species.</title>
        <authorList>
            <person name="Alessa O."/>
            <person name="Ogura Y."/>
            <person name="Fujitani Y."/>
            <person name="Takami H."/>
            <person name="Hayashi T."/>
            <person name="Sahin N."/>
            <person name="Tani A."/>
        </authorList>
    </citation>
    <scope>NUCLEOTIDE SEQUENCE</scope>
    <source>
        <strain evidence="4">DSM 14458</strain>
    </source>
</reference>
<evidence type="ECO:0000313" key="5">
    <source>
        <dbReference type="Proteomes" id="UP001055093"/>
    </source>
</evidence>
<keyword evidence="5" id="KW-1185">Reference proteome</keyword>
<name>A0ABQ4UR48_9HYPH</name>
<keyword evidence="2" id="KW-0732">Signal</keyword>
<feature type="region of interest" description="Disordered" evidence="1">
    <location>
        <begin position="77"/>
        <end position="114"/>
    </location>
</feature>
<gene>
    <name evidence="4" type="ORF">BGCPKDLD_1349</name>
</gene>
<feature type="chain" id="PRO_5046852155" description="PepSY domain-containing protein" evidence="2">
    <location>
        <begin position="31"/>
        <end position="114"/>
    </location>
</feature>
<organism evidence="4 5">
    <name type="scientific">Methylorubrum suomiense</name>
    <dbReference type="NCBI Taxonomy" id="144191"/>
    <lineage>
        <taxon>Bacteria</taxon>
        <taxon>Pseudomonadati</taxon>
        <taxon>Pseudomonadota</taxon>
        <taxon>Alphaproteobacteria</taxon>
        <taxon>Hyphomicrobiales</taxon>
        <taxon>Methylobacteriaceae</taxon>
        <taxon>Methylorubrum</taxon>
    </lineage>
</organism>
<proteinExistence type="predicted"/>
<feature type="compositionally biased region" description="Basic and acidic residues" evidence="1">
    <location>
        <begin position="98"/>
        <end position="114"/>
    </location>
</feature>
<reference evidence="4" key="2">
    <citation type="submission" date="2021-08" db="EMBL/GenBank/DDBJ databases">
        <authorList>
            <person name="Tani A."/>
            <person name="Ola A."/>
            <person name="Ogura Y."/>
            <person name="Katsura K."/>
            <person name="Hayashi T."/>
        </authorList>
    </citation>
    <scope>NUCLEOTIDE SEQUENCE</scope>
    <source>
        <strain evidence="4">DSM 14458</strain>
    </source>
</reference>
<evidence type="ECO:0000313" key="4">
    <source>
        <dbReference type="EMBL" id="GJE74776.1"/>
    </source>
</evidence>
<feature type="domain" description="PepSY" evidence="3">
    <location>
        <begin position="19"/>
        <end position="91"/>
    </location>
</feature>
<evidence type="ECO:0000259" key="3">
    <source>
        <dbReference type="Pfam" id="PF13670"/>
    </source>
</evidence>
<dbReference type="InterPro" id="IPR025711">
    <property type="entry name" value="PepSY"/>
</dbReference>
<sequence length="114" mass="11968">MTRLSMTRTLGGLFAGGLLAAGLLSAPARADDRPGADWMPIEGAVRALEQAGYADVRGLEADDGVWEGKAVKDGRSVKVKVDPHSGAVTEKTAKAAKTSKDSDKQKRDADDDND</sequence>
<feature type="signal peptide" evidence="2">
    <location>
        <begin position="1"/>
        <end position="30"/>
    </location>
</feature>
<evidence type="ECO:0000256" key="2">
    <source>
        <dbReference type="SAM" id="SignalP"/>
    </source>
</evidence>
<accession>A0ABQ4UR48</accession>
<protein>
    <recommendedName>
        <fullName evidence="3">PepSY domain-containing protein</fullName>
    </recommendedName>
</protein>
<dbReference type="RefSeq" id="WP_137831720.1">
    <property type="nucleotide sequence ID" value="NZ_BPRE01000003.1"/>
</dbReference>
<comment type="caution">
    <text evidence="4">The sequence shown here is derived from an EMBL/GenBank/DDBJ whole genome shotgun (WGS) entry which is preliminary data.</text>
</comment>
<dbReference type="Proteomes" id="UP001055093">
    <property type="component" value="Unassembled WGS sequence"/>
</dbReference>
<dbReference type="Pfam" id="PF13670">
    <property type="entry name" value="PepSY_2"/>
    <property type="match status" value="1"/>
</dbReference>